<accession>A0A5D3WLW2</accession>
<evidence type="ECO:0000259" key="1">
    <source>
        <dbReference type="Pfam" id="PF07238"/>
    </source>
</evidence>
<comment type="caution">
    <text evidence="2">The sequence shown here is derived from an EMBL/GenBank/DDBJ whole genome shotgun (WGS) entry which is preliminary data.</text>
</comment>
<dbReference type="Proteomes" id="UP000324159">
    <property type="component" value="Unassembled WGS sequence"/>
</dbReference>
<dbReference type="OrthoDB" id="5405421at2"/>
<dbReference type="InterPro" id="IPR009875">
    <property type="entry name" value="PilZ_domain"/>
</dbReference>
<dbReference type="EMBL" id="VNIB01000003">
    <property type="protein sequence ID" value="TYO99264.1"/>
    <property type="molecule type" value="Genomic_DNA"/>
</dbReference>
<name>A0A5D3WLW2_9BACT</name>
<evidence type="ECO:0000313" key="3">
    <source>
        <dbReference type="Proteomes" id="UP000324159"/>
    </source>
</evidence>
<proteinExistence type="predicted"/>
<dbReference type="Gene3D" id="2.40.10.220">
    <property type="entry name" value="predicted glycosyltransferase like domains"/>
    <property type="match status" value="1"/>
</dbReference>
<dbReference type="RefSeq" id="WP_148895187.1">
    <property type="nucleotide sequence ID" value="NZ_VNIB01000003.1"/>
</dbReference>
<dbReference type="SUPFAM" id="SSF141371">
    <property type="entry name" value="PilZ domain-like"/>
    <property type="match status" value="1"/>
</dbReference>
<keyword evidence="3" id="KW-1185">Reference proteome</keyword>
<reference evidence="2 3" key="1">
    <citation type="submission" date="2019-07" db="EMBL/GenBank/DDBJ databases">
        <title>Genomic Encyclopedia of Type Strains, Phase IV (KMG-IV): sequencing the most valuable type-strain genomes for metagenomic binning, comparative biology and taxonomic classification.</title>
        <authorList>
            <person name="Goeker M."/>
        </authorList>
    </citation>
    <scope>NUCLEOTIDE SEQUENCE [LARGE SCALE GENOMIC DNA]</scope>
    <source>
        <strain evidence="2 3">SS015</strain>
    </source>
</reference>
<organism evidence="2 3">
    <name type="scientific">Geothermobacter ehrlichii</name>
    <dbReference type="NCBI Taxonomy" id="213224"/>
    <lineage>
        <taxon>Bacteria</taxon>
        <taxon>Pseudomonadati</taxon>
        <taxon>Thermodesulfobacteriota</taxon>
        <taxon>Desulfuromonadia</taxon>
        <taxon>Desulfuromonadales</taxon>
        <taxon>Geothermobacteraceae</taxon>
        <taxon>Geothermobacter</taxon>
    </lineage>
</organism>
<evidence type="ECO:0000313" key="2">
    <source>
        <dbReference type="EMBL" id="TYO99264.1"/>
    </source>
</evidence>
<gene>
    <name evidence="2" type="ORF">EDC39_103107</name>
</gene>
<dbReference type="AlphaFoldDB" id="A0A5D3WLW2"/>
<dbReference type="Pfam" id="PF07238">
    <property type="entry name" value="PilZ"/>
    <property type="match status" value="1"/>
</dbReference>
<dbReference type="GO" id="GO:0035438">
    <property type="term" value="F:cyclic-di-GMP binding"/>
    <property type="evidence" value="ECO:0007669"/>
    <property type="project" value="InterPro"/>
</dbReference>
<sequence>MLRMQCRICGNLIRSQLLTEMKSVYCRRCGHFQGVGELYVTARGFTMLRSHLLDRFRQWERLLRDALKEREMLEFSEHGHSGDAERLDWLIATLRELLDGARGHFRLCLALPTPVRCDCRRGEVAGQLINISIFGACVQLHQERDVPARGEEVVLHFHLPEAPHGMETGGRVVWVAGRPGRLPTREMGVEFEALKTPVRNSLWKYIIAHKDRTDPCGA</sequence>
<protein>
    <submittedName>
        <fullName evidence="2">PilZ domain-containing protein</fullName>
    </submittedName>
</protein>
<feature type="domain" description="PilZ" evidence="1">
    <location>
        <begin position="102"/>
        <end position="206"/>
    </location>
</feature>